<feature type="domain" description="NAD(P)-binding" evidence="1">
    <location>
        <begin position="3"/>
        <end position="171"/>
    </location>
</feature>
<dbReference type="Gene3D" id="3.40.50.720">
    <property type="entry name" value="NAD(P)-binding Rossmann-like Domain"/>
    <property type="match status" value="1"/>
</dbReference>
<dbReference type="Pfam" id="PF13460">
    <property type="entry name" value="NAD_binding_10"/>
    <property type="match status" value="1"/>
</dbReference>
<organism evidence="2 3">
    <name type="scientific">Mycobacterium ahvazicum</name>
    <dbReference type="NCBI Taxonomy" id="1964395"/>
    <lineage>
        <taxon>Bacteria</taxon>
        <taxon>Bacillati</taxon>
        <taxon>Actinomycetota</taxon>
        <taxon>Actinomycetes</taxon>
        <taxon>Mycobacteriales</taxon>
        <taxon>Mycobacteriaceae</taxon>
        <taxon>Mycobacterium</taxon>
        <taxon>Mycobacterium simiae complex</taxon>
    </lineage>
</organism>
<keyword evidence="3" id="KW-1185">Reference proteome</keyword>
<protein>
    <submittedName>
        <fullName evidence="2">NmrA family protein</fullName>
    </submittedName>
</protein>
<gene>
    <name evidence="2" type="ORF">MAAFP003_1351</name>
</gene>
<accession>A0A2K4Y7D4</accession>
<proteinExistence type="predicted"/>
<sequence>VIGATGTAGSRVAARLRGRGVTVVEASRGGGVDLVTGHGLADALEGVDVVIDVSDPVPDHAHADIVHTLNTAYRNLVMVCSAKGIQRLVVSTIAGIEDPVFDEFPYFVAKRAAHDVVLAGPVPATIVRSTQWFEFATNPAAVDFDDGHVIAQDWLIQPVAADTVADVLVEAALGQTRTPRTITGPEAIRLPRLVSKLLAAQGDDRAVRVTEPELGALATGALLAPDHAIVLGPDVDSWLDGVTLDGQATAPPAAAAKDVSRPDS</sequence>
<feature type="non-terminal residue" evidence="2">
    <location>
        <position position="1"/>
    </location>
</feature>
<evidence type="ECO:0000313" key="3">
    <source>
        <dbReference type="Proteomes" id="UP000236318"/>
    </source>
</evidence>
<dbReference type="AlphaFoldDB" id="A0A2K4Y7D4"/>
<dbReference type="Proteomes" id="UP000236318">
    <property type="component" value="Unassembled WGS sequence"/>
</dbReference>
<comment type="caution">
    <text evidence="2">The sequence shown here is derived from an EMBL/GenBank/DDBJ whole genome shotgun (WGS) entry which is preliminary data.</text>
</comment>
<dbReference type="SUPFAM" id="SSF51735">
    <property type="entry name" value="NAD(P)-binding Rossmann-fold domains"/>
    <property type="match status" value="1"/>
</dbReference>
<dbReference type="InterPro" id="IPR036291">
    <property type="entry name" value="NAD(P)-bd_dom_sf"/>
</dbReference>
<evidence type="ECO:0000313" key="2">
    <source>
        <dbReference type="EMBL" id="SOX52684.1"/>
    </source>
</evidence>
<name>A0A2K4Y7D4_9MYCO</name>
<evidence type="ECO:0000259" key="1">
    <source>
        <dbReference type="Pfam" id="PF13460"/>
    </source>
</evidence>
<dbReference type="EMBL" id="FXEG02000002">
    <property type="protein sequence ID" value="SOX52684.1"/>
    <property type="molecule type" value="Genomic_DNA"/>
</dbReference>
<reference evidence="2" key="1">
    <citation type="submission" date="2018-01" db="EMBL/GenBank/DDBJ databases">
        <authorList>
            <consortium name="Urmite Genomes"/>
        </authorList>
    </citation>
    <scope>NUCLEOTIDE SEQUENCE [LARGE SCALE GENOMIC DNA]</scope>
    <source>
        <strain evidence="2">AFP003</strain>
    </source>
</reference>
<dbReference type="InterPro" id="IPR016040">
    <property type="entry name" value="NAD(P)-bd_dom"/>
</dbReference>